<sequence>MDYCLNDYNCVIKFPYSASLYYEVNNFVYIEPLLDVNDISD</sequence>
<comment type="caution">
    <text evidence="1">The sequence shown here is derived from an EMBL/GenBank/DDBJ whole genome shotgun (WGS) entry which is preliminary data.</text>
</comment>
<evidence type="ECO:0000313" key="1">
    <source>
        <dbReference type="EMBL" id="RAJ85703.1"/>
    </source>
</evidence>
<keyword evidence="2" id="KW-1185">Reference proteome</keyword>
<name>A0A327W8J3_9BACT</name>
<evidence type="ECO:0000313" key="2">
    <source>
        <dbReference type="Proteomes" id="UP000249819"/>
    </source>
</evidence>
<accession>A0A327W8J3</accession>
<protein>
    <submittedName>
        <fullName evidence="1">Uncharacterized protein</fullName>
    </submittedName>
</protein>
<dbReference type="Proteomes" id="UP000249819">
    <property type="component" value="Unassembled WGS sequence"/>
</dbReference>
<organism evidence="1 2">
    <name type="scientific">Chitinophaga dinghuensis</name>
    <dbReference type="NCBI Taxonomy" id="1539050"/>
    <lineage>
        <taxon>Bacteria</taxon>
        <taxon>Pseudomonadati</taxon>
        <taxon>Bacteroidota</taxon>
        <taxon>Chitinophagia</taxon>
        <taxon>Chitinophagales</taxon>
        <taxon>Chitinophagaceae</taxon>
        <taxon>Chitinophaga</taxon>
    </lineage>
</organism>
<dbReference type="EMBL" id="QLMA01000002">
    <property type="protein sequence ID" value="RAJ85703.1"/>
    <property type="molecule type" value="Genomic_DNA"/>
</dbReference>
<gene>
    <name evidence="1" type="ORF">CLV59_102408</name>
</gene>
<proteinExistence type="predicted"/>
<reference evidence="1 2" key="1">
    <citation type="submission" date="2018-06" db="EMBL/GenBank/DDBJ databases">
        <title>Genomic Encyclopedia of Archaeal and Bacterial Type Strains, Phase II (KMG-II): from individual species to whole genera.</title>
        <authorList>
            <person name="Goeker M."/>
        </authorList>
    </citation>
    <scope>NUCLEOTIDE SEQUENCE [LARGE SCALE GENOMIC DNA]</scope>
    <source>
        <strain evidence="1 2">DSM 29821</strain>
    </source>
</reference>
<dbReference type="AlphaFoldDB" id="A0A327W8J3"/>